<evidence type="ECO:0000256" key="1">
    <source>
        <dbReference type="SAM" id="MobiDB-lite"/>
    </source>
</evidence>
<reference evidence="2" key="1">
    <citation type="submission" date="2023-03" db="UniProtKB">
        <authorList>
            <consortium name="EnsemblPlants"/>
        </authorList>
    </citation>
    <scope>IDENTIFICATION</scope>
</reference>
<proteinExistence type="predicted"/>
<feature type="compositionally biased region" description="Polar residues" evidence="1">
    <location>
        <begin position="89"/>
        <end position="106"/>
    </location>
</feature>
<name>A0A9I9DJ07_CUCME</name>
<evidence type="ECO:0000313" key="2">
    <source>
        <dbReference type="EnsemblPlants" id="MELO3C019175.2.1"/>
    </source>
</evidence>
<feature type="region of interest" description="Disordered" evidence="1">
    <location>
        <begin position="73"/>
        <end position="106"/>
    </location>
</feature>
<organism evidence="2">
    <name type="scientific">Cucumis melo</name>
    <name type="common">Muskmelon</name>
    <dbReference type="NCBI Taxonomy" id="3656"/>
    <lineage>
        <taxon>Eukaryota</taxon>
        <taxon>Viridiplantae</taxon>
        <taxon>Streptophyta</taxon>
        <taxon>Embryophyta</taxon>
        <taxon>Tracheophyta</taxon>
        <taxon>Spermatophyta</taxon>
        <taxon>Magnoliopsida</taxon>
        <taxon>eudicotyledons</taxon>
        <taxon>Gunneridae</taxon>
        <taxon>Pentapetalae</taxon>
        <taxon>rosids</taxon>
        <taxon>fabids</taxon>
        <taxon>Cucurbitales</taxon>
        <taxon>Cucurbitaceae</taxon>
        <taxon>Benincaseae</taxon>
        <taxon>Cucumis</taxon>
    </lineage>
</organism>
<sequence>MTIRRSITCRGVSSKNGKGGMTSSVAEVAKQRAMAVKVDLEMAGSVKSVEPSSWAWHKTWSFTRQMGVTFQGGPSDGLPLQSDGAAIKSNGSTGTNDVKGSDQSSRITVYSGPKAGDVLNGPVKEILPNGVGEEALGAEVGGLSKFANEDRDWQNCGIDSTNQNGSLGPAWLGDCVGAQKGIDMESTDSNSSRTTS</sequence>
<accession>A0A9I9DJ07</accession>
<feature type="region of interest" description="Disordered" evidence="1">
    <location>
        <begin position="1"/>
        <end position="23"/>
    </location>
</feature>
<feature type="compositionally biased region" description="Polar residues" evidence="1">
    <location>
        <begin position="11"/>
        <end position="23"/>
    </location>
</feature>
<protein>
    <submittedName>
        <fullName evidence="2">Uncharacterized protein</fullName>
    </submittedName>
</protein>
<dbReference type="AlphaFoldDB" id="A0A9I9DJ07"/>
<dbReference type="EnsemblPlants" id="MELO3C019175.2.1">
    <property type="protein sequence ID" value="MELO3C019175.2.1"/>
    <property type="gene ID" value="MELO3C019175.2"/>
</dbReference>
<dbReference type="Gramene" id="MELO3C019175.2.1">
    <property type="protein sequence ID" value="MELO3C019175.2.1"/>
    <property type="gene ID" value="MELO3C019175.2"/>
</dbReference>